<feature type="non-terminal residue" evidence="1">
    <location>
        <position position="1"/>
    </location>
</feature>
<sequence length="46" mass="5069">EVTTVTEGDNCGCQRPLDFSKFHRHPLGRGSSPMVGWKTLSPLVAR</sequence>
<name>A0A0F9EMS3_9ZZZZ</name>
<dbReference type="EMBL" id="LAZR01024363">
    <property type="protein sequence ID" value="KKL75393.1"/>
    <property type="molecule type" value="Genomic_DNA"/>
</dbReference>
<gene>
    <name evidence="1" type="ORF">LCGC14_2055360</name>
</gene>
<organism evidence="1">
    <name type="scientific">marine sediment metagenome</name>
    <dbReference type="NCBI Taxonomy" id="412755"/>
    <lineage>
        <taxon>unclassified sequences</taxon>
        <taxon>metagenomes</taxon>
        <taxon>ecological metagenomes</taxon>
    </lineage>
</organism>
<protein>
    <submittedName>
        <fullName evidence="1">Uncharacterized protein</fullName>
    </submittedName>
</protein>
<accession>A0A0F9EMS3</accession>
<dbReference type="AlphaFoldDB" id="A0A0F9EMS3"/>
<reference evidence="1" key="1">
    <citation type="journal article" date="2015" name="Nature">
        <title>Complex archaea that bridge the gap between prokaryotes and eukaryotes.</title>
        <authorList>
            <person name="Spang A."/>
            <person name="Saw J.H."/>
            <person name="Jorgensen S.L."/>
            <person name="Zaremba-Niedzwiedzka K."/>
            <person name="Martijn J."/>
            <person name="Lind A.E."/>
            <person name="van Eijk R."/>
            <person name="Schleper C."/>
            <person name="Guy L."/>
            <person name="Ettema T.J."/>
        </authorList>
    </citation>
    <scope>NUCLEOTIDE SEQUENCE</scope>
</reference>
<proteinExistence type="predicted"/>
<comment type="caution">
    <text evidence="1">The sequence shown here is derived from an EMBL/GenBank/DDBJ whole genome shotgun (WGS) entry which is preliminary data.</text>
</comment>
<evidence type="ECO:0000313" key="1">
    <source>
        <dbReference type="EMBL" id="KKL75393.1"/>
    </source>
</evidence>